<keyword evidence="1" id="KW-0732">Signal</keyword>
<proteinExistence type="predicted"/>
<organism evidence="2 3">
    <name type="scientific">Cohnella hashimotonis</name>
    <dbReference type="NCBI Taxonomy" id="2826895"/>
    <lineage>
        <taxon>Bacteria</taxon>
        <taxon>Bacillati</taxon>
        <taxon>Bacillota</taxon>
        <taxon>Bacilli</taxon>
        <taxon>Bacillales</taxon>
        <taxon>Paenibacillaceae</taxon>
        <taxon>Cohnella</taxon>
    </lineage>
</organism>
<sequence length="675" mass="72728">MKAQYWMYGLVILFACLFVNGTAHADNKTYYVDAAAGSDGNTGLSQTAAWKSLTKVNATTFGPGDKILLKAGGTWTGTLQPQGSGTASSRIVIDRYGTGADPRIDGQGANAVIRLYNQEYWSIGHLEITNQTATQGTTARSGVLVIGEDYQAGASSDIVNVAVLHDIHLHDLYIHDVNGLHTKTVYGSAGINVVVRARSDGSPNRVTKFDQVLIENNKVERVTRTGIMINSEWYDRDQQGGVRNPNRPWTPATGVVIRGNEVLHVSGDGIVPHVSTGALVERNRVDGYNEAQVDYNAGMWTYNGDYTVFQYNEVSGGKTIKDGMSFDFDNGTKGLVFQYNYSHDNEGGTVLICQNETGGSVTDGIFRYNISQNDKYQMITVCSGANYGNMQFYNNVFYVGSGIANNLLVNQGGNGAATFKNNIFYNLGTGGYTKKTTWTYDSNVFYGNNVPTANVIPDANAITSNPLFVGPGSGTGIDALDGYKLQPASPAIDRGIAFASNGGKDFWGNALYVQKPDRGAFEHPAVANAVAGKTPTSGSFVNNAAYATDGAAGDKNLYAGLDQGLQYLQIDLGASYAVNRVKLWRFYDNRIYRDVIVQLSTTADFSSGVTTVFNNDANNSAGKGAGTDAEYAETAAGKEIVFNPVTARYVRIWSNGSSVNAWNHYVETQVYGIPL</sequence>
<feature type="signal peptide" evidence="1">
    <location>
        <begin position="1"/>
        <end position="25"/>
    </location>
</feature>
<feature type="chain" id="PRO_5046390571" evidence="1">
    <location>
        <begin position="26"/>
        <end position="675"/>
    </location>
</feature>
<evidence type="ECO:0000313" key="3">
    <source>
        <dbReference type="Proteomes" id="UP001161691"/>
    </source>
</evidence>
<dbReference type="Proteomes" id="UP001161691">
    <property type="component" value="Unassembled WGS sequence"/>
</dbReference>
<keyword evidence="3" id="KW-1185">Reference proteome</keyword>
<dbReference type="InterPro" id="IPR012334">
    <property type="entry name" value="Pectin_lyas_fold"/>
</dbReference>
<name>A0ABT6TAH7_9BACL</name>
<dbReference type="SUPFAM" id="SSF49785">
    <property type="entry name" value="Galactose-binding domain-like"/>
    <property type="match status" value="1"/>
</dbReference>
<evidence type="ECO:0000256" key="1">
    <source>
        <dbReference type="SAM" id="SignalP"/>
    </source>
</evidence>
<reference evidence="2" key="1">
    <citation type="submission" date="2023-04" db="EMBL/GenBank/DDBJ databases">
        <title>Comparative genomic analysis of Cohnella hashimotonis sp. nov., isolated from the International Space Station.</title>
        <authorList>
            <person name="Venkateswaran K."/>
            <person name="Simpson A."/>
        </authorList>
    </citation>
    <scope>NUCLEOTIDE SEQUENCE</scope>
    <source>
        <strain evidence="2">F6_2S_P_1</strain>
    </source>
</reference>
<accession>A0ABT6TAH7</accession>
<dbReference type="Gene3D" id="2.160.20.10">
    <property type="entry name" value="Single-stranded right-handed beta-helix, Pectin lyase-like"/>
    <property type="match status" value="1"/>
</dbReference>
<dbReference type="PROSITE" id="PS51257">
    <property type="entry name" value="PROKAR_LIPOPROTEIN"/>
    <property type="match status" value="1"/>
</dbReference>
<dbReference type="EMBL" id="JAGRPV010000001">
    <property type="protein sequence ID" value="MDI4643836.1"/>
    <property type="molecule type" value="Genomic_DNA"/>
</dbReference>
<gene>
    <name evidence="2" type="ORF">KB449_02645</name>
</gene>
<dbReference type="RefSeq" id="WP_282906881.1">
    <property type="nucleotide sequence ID" value="NZ_JAGRPV010000001.1"/>
</dbReference>
<comment type="caution">
    <text evidence="2">The sequence shown here is derived from an EMBL/GenBank/DDBJ whole genome shotgun (WGS) entry which is preliminary data.</text>
</comment>
<dbReference type="SUPFAM" id="SSF51126">
    <property type="entry name" value="Pectin lyase-like"/>
    <property type="match status" value="2"/>
</dbReference>
<dbReference type="InterPro" id="IPR006626">
    <property type="entry name" value="PbH1"/>
</dbReference>
<evidence type="ECO:0000313" key="2">
    <source>
        <dbReference type="EMBL" id="MDI4643836.1"/>
    </source>
</evidence>
<dbReference type="Pfam" id="PF22633">
    <property type="entry name" value="F5_F8_type_C_2"/>
    <property type="match status" value="1"/>
</dbReference>
<dbReference type="InterPro" id="IPR011050">
    <property type="entry name" value="Pectin_lyase_fold/virulence"/>
</dbReference>
<protein>
    <submittedName>
        <fullName evidence="2">Right-handed parallel beta-helix repeat-containing protein</fullName>
    </submittedName>
</protein>
<dbReference type="Gene3D" id="2.60.120.260">
    <property type="entry name" value="Galactose-binding domain-like"/>
    <property type="match status" value="1"/>
</dbReference>
<dbReference type="InterPro" id="IPR008979">
    <property type="entry name" value="Galactose-bd-like_sf"/>
</dbReference>
<dbReference type="SMART" id="SM00710">
    <property type="entry name" value="PbH1"/>
    <property type="match status" value="6"/>
</dbReference>